<keyword evidence="1" id="KW-0472">Membrane</keyword>
<feature type="transmembrane region" description="Helical" evidence="1">
    <location>
        <begin position="12"/>
        <end position="34"/>
    </location>
</feature>
<feature type="transmembrane region" description="Helical" evidence="1">
    <location>
        <begin position="171"/>
        <end position="188"/>
    </location>
</feature>
<keyword evidence="3" id="KW-1185">Reference proteome</keyword>
<feature type="transmembrane region" description="Helical" evidence="1">
    <location>
        <begin position="258"/>
        <end position="281"/>
    </location>
</feature>
<dbReference type="PATRIC" id="fig|156976.3.peg.2210"/>
<keyword evidence="1" id="KW-1133">Transmembrane helix</keyword>
<gene>
    <name evidence="2" type="ORF">AK829_10965</name>
</gene>
<dbReference type="Proteomes" id="UP000060016">
    <property type="component" value="Chromosome"/>
</dbReference>
<evidence type="ECO:0000313" key="2">
    <source>
        <dbReference type="EMBL" id="AKV60023.1"/>
    </source>
</evidence>
<dbReference type="KEGG" id="crie:AK829_10965"/>
<evidence type="ECO:0000313" key="3">
    <source>
        <dbReference type="Proteomes" id="UP000060016"/>
    </source>
</evidence>
<dbReference type="AlphaFoldDB" id="A0A0K1RF52"/>
<protein>
    <recommendedName>
        <fullName evidence="4">Glycosyltransferase RgtA/B/C/D-like domain-containing protein</fullName>
    </recommendedName>
</protein>
<name>A0A0K1RF52_9CORY</name>
<feature type="transmembrane region" description="Helical" evidence="1">
    <location>
        <begin position="208"/>
        <end position="227"/>
    </location>
</feature>
<dbReference type="STRING" id="156976.AK829_10965"/>
<proteinExistence type="predicted"/>
<dbReference type="EMBL" id="CP012342">
    <property type="protein sequence ID" value="AKV60023.1"/>
    <property type="molecule type" value="Genomic_DNA"/>
</dbReference>
<evidence type="ECO:0008006" key="4">
    <source>
        <dbReference type="Google" id="ProtNLM"/>
    </source>
</evidence>
<feature type="transmembrane region" description="Helical" evidence="1">
    <location>
        <begin position="75"/>
        <end position="96"/>
    </location>
</feature>
<sequence length="482" mass="49711">MVGNARHFNPVVAYGAALVVAVTWPFLMPGQAFALRDMLVFDGMYLTRASLGYGDLPARNVPQDALLAIVPDPVLALRVIMVAAATCAAVSAYRLGRSPFGKAAAMTVLLWNPFVVERLLQGQWSLVVAAWLLPAVFCAPVPLRVLAHWLASLTPTGALAAAAFARGRRGLLVSVVTCAPWVVASVAAGSGGTSSAAAVQAFAPRAEAFVGTLGSLMGLGGIWNGAAVPWSREVGFALFGLLLLPLLALGWRGVPRRWLWLAALGAAIPLAAWAGLTAPVVQHMPGGGLLRDSTKFLLLTLPACTAAAGHLSGRCAATALGVAFLQVPDASLALSVLAPTTVAVPAVDHRGRDVFFENAPTLLLTDAHTPTLNPAPKAMNVVESGALSVDGVEVDPPSARWVAASDAVGSGGAAGSLDLLRDLGVGLVVYEDGSVLDTGAPARGLPPLGVALFALWCAVPLLGITKRDQNHISNHFSPDLHI</sequence>
<organism evidence="2 3">
    <name type="scientific">Corynebacterium riegelii</name>
    <dbReference type="NCBI Taxonomy" id="156976"/>
    <lineage>
        <taxon>Bacteria</taxon>
        <taxon>Bacillati</taxon>
        <taxon>Actinomycetota</taxon>
        <taxon>Actinomycetes</taxon>
        <taxon>Mycobacteriales</taxon>
        <taxon>Corynebacteriaceae</taxon>
        <taxon>Corynebacterium</taxon>
    </lineage>
</organism>
<accession>A0A0K1RF52</accession>
<evidence type="ECO:0000256" key="1">
    <source>
        <dbReference type="SAM" id="Phobius"/>
    </source>
</evidence>
<reference evidence="2 3" key="1">
    <citation type="submission" date="2015-08" db="EMBL/GenBank/DDBJ databases">
        <authorList>
            <person name="Babu N.S."/>
            <person name="Beckwith C.J."/>
            <person name="Beseler K.G."/>
            <person name="Brison A."/>
            <person name="Carone J.V."/>
            <person name="Caskin T.P."/>
            <person name="Diamond M."/>
            <person name="Durham M.E."/>
            <person name="Foxe J.M."/>
            <person name="Go M."/>
            <person name="Henderson B.A."/>
            <person name="Jones I.B."/>
            <person name="McGettigan J.A."/>
            <person name="Micheletti S.J."/>
            <person name="Nasrallah M.E."/>
            <person name="Ortiz D."/>
            <person name="Piller C.R."/>
            <person name="Privatt S.R."/>
            <person name="Schneider S.L."/>
            <person name="Sharp S."/>
            <person name="Smith T.C."/>
            <person name="Stanton J.D."/>
            <person name="Ullery H.E."/>
            <person name="Wilson R.J."/>
            <person name="Serrano M.G."/>
            <person name="Buck G."/>
            <person name="Lee V."/>
            <person name="Wang Y."/>
            <person name="Carvalho R."/>
            <person name="Voegtly L."/>
            <person name="Shi R."/>
            <person name="Duckworth R."/>
            <person name="Johnson A."/>
            <person name="Loviza R."/>
            <person name="Walstead R."/>
            <person name="Shah Z."/>
            <person name="Kiflezghi M."/>
            <person name="Wade K."/>
            <person name="Ball S.L."/>
            <person name="Bradley K.W."/>
            <person name="Asai D.J."/>
            <person name="Bowman C.A."/>
            <person name="Russell D.A."/>
            <person name="Pope W.H."/>
            <person name="Jacobs-Sera D."/>
            <person name="Hendrix R.W."/>
            <person name="Hatfull G.F."/>
        </authorList>
    </citation>
    <scope>NUCLEOTIDE SEQUENCE [LARGE SCALE GENOMIC DNA]</scope>
    <source>
        <strain evidence="2 3">PUDD_83A45</strain>
    </source>
</reference>
<keyword evidence="1" id="KW-0812">Transmembrane</keyword>
<feature type="transmembrane region" description="Helical" evidence="1">
    <location>
        <begin position="234"/>
        <end position="252"/>
    </location>
</feature>